<dbReference type="Gene3D" id="1.10.10.10">
    <property type="entry name" value="Winged helix-like DNA-binding domain superfamily/Winged helix DNA-binding domain"/>
    <property type="match status" value="1"/>
</dbReference>
<dbReference type="KEGG" id="mmg:MTBMA_c07530"/>
<evidence type="ECO:0000313" key="5">
    <source>
        <dbReference type="EMBL" id="ADL58348.1"/>
    </source>
</evidence>
<dbReference type="PANTHER" id="PTHR42756:SF1">
    <property type="entry name" value="TRANSCRIPTIONAL REPRESSOR OF EMRAB OPERON"/>
    <property type="match status" value="1"/>
</dbReference>
<evidence type="ECO:0000313" key="6">
    <source>
        <dbReference type="Proteomes" id="UP000000345"/>
    </source>
</evidence>
<name>D9PVV0_METTM</name>
<protein>
    <submittedName>
        <fullName evidence="5">Predicted transcriptional regulator</fullName>
    </submittedName>
</protein>
<keyword evidence="6" id="KW-1185">Reference proteome</keyword>
<reference evidence="5 6" key="2">
    <citation type="journal article" date="2010" name="J. Bacteriol.">
        <title>Complete genome sequence of Methanothermobacter marburgensis, a methanoarchaeon model organism.</title>
        <authorList>
            <person name="Liesegang H."/>
            <person name="Kaster A.K."/>
            <person name="Wiezer A."/>
            <person name="Goenrich M."/>
            <person name="Wollherr A."/>
            <person name="Seedorf H."/>
            <person name="Gottschalk G."/>
            <person name="Thauer R.K."/>
        </authorList>
    </citation>
    <scope>NUCLEOTIDE SEQUENCE [LARGE SCALE GENOMIC DNA]</scope>
    <source>
        <strain evidence="6">ATCC BAA-927 / DSM 2133 / JCM 14651 / NBRC 100331 / OCM 82 / Marburg</strain>
    </source>
</reference>
<reference key="1">
    <citation type="submission" date="2009-08" db="EMBL/GenBank/DDBJ databases">
        <title>The genome sequence of Methanothermobacter marburgensis.</title>
        <authorList>
            <person name="Kaster A."/>
            <person name="Seedorf H."/>
            <person name="Goenrich M."/>
            <person name="Wiezer A."/>
            <person name="Liesegang H."/>
            <person name="Thauer R."/>
            <person name="Gottschalk G."/>
        </authorList>
    </citation>
    <scope>NUCLEOTIDE SEQUENCE</scope>
    <source>
        <strain>Marburg</strain>
    </source>
</reference>
<dbReference type="HOGENOM" id="CLU_083287_18_0_2"/>
<evidence type="ECO:0000256" key="1">
    <source>
        <dbReference type="ARBA" id="ARBA00023015"/>
    </source>
</evidence>
<dbReference type="PROSITE" id="PS50995">
    <property type="entry name" value="HTH_MARR_2"/>
    <property type="match status" value="1"/>
</dbReference>
<dbReference type="Pfam" id="PF01047">
    <property type="entry name" value="MarR"/>
    <property type="match status" value="1"/>
</dbReference>
<feature type="domain" description="HTH marR-type" evidence="4">
    <location>
        <begin position="5"/>
        <end position="137"/>
    </location>
</feature>
<keyword evidence="1" id="KW-0805">Transcription regulation</keyword>
<evidence type="ECO:0000256" key="3">
    <source>
        <dbReference type="ARBA" id="ARBA00023163"/>
    </source>
</evidence>
<dbReference type="SUPFAM" id="SSF46785">
    <property type="entry name" value="Winged helix' DNA-binding domain"/>
    <property type="match status" value="1"/>
</dbReference>
<dbReference type="EMBL" id="CP001710">
    <property type="protein sequence ID" value="ADL58348.1"/>
    <property type="molecule type" value="Genomic_DNA"/>
</dbReference>
<gene>
    <name evidence="5" type="ordered locus">MTBMA_c07530</name>
</gene>
<dbReference type="GO" id="GO:0003677">
    <property type="term" value="F:DNA binding"/>
    <property type="evidence" value="ECO:0007669"/>
    <property type="project" value="UniProtKB-KW"/>
</dbReference>
<accession>D9PVV0</accession>
<dbReference type="Proteomes" id="UP000000345">
    <property type="component" value="Chromosome"/>
</dbReference>
<sequence>MIDSDIPFRGLLSIILRSHRVFVARELSSLKLTDAQVACLFRIHRQPGVTQDELSWFFQVDKGTIARITRRLEERGLIMRKQDPQNRRRYMLSLTAQGEELIPLIRKVEDRWTDLLFENLTDEERDTLMEMCRRLAEDAMKIRGVEDDRGR</sequence>
<dbReference type="RefSeq" id="WP_013295572.1">
    <property type="nucleotide sequence ID" value="NC_014408.1"/>
</dbReference>
<dbReference type="InterPro" id="IPR000835">
    <property type="entry name" value="HTH_MarR-typ"/>
</dbReference>
<dbReference type="SMART" id="SM00347">
    <property type="entry name" value="HTH_MARR"/>
    <property type="match status" value="1"/>
</dbReference>
<keyword evidence="3" id="KW-0804">Transcription</keyword>
<dbReference type="GO" id="GO:0003700">
    <property type="term" value="F:DNA-binding transcription factor activity"/>
    <property type="evidence" value="ECO:0007669"/>
    <property type="project" value="InterPro"/>
</dbReference>
<dbReference type="PRINTS" id="PR00598">
    <property type="entry name" value="HTHMARR"/>
</dbReference>
<dbReference type="InterPro" id="IPR036390">
    <property type="entry name" value="WH_DNA-bd_sf"/>
</dbReference>
<evidence type="ECO:0000256" key="2">
    <source>
        <dbReference type="ARBA" id="ARBA00023125"/>
    </source>
</evidence>
<dbReference type="GeneID" id="77399532"/>
<evidence type="ECO:0000259" key="4">
    <source>
        <dbReference type="PROSITE" id="PS50995"/>
    </source>
</evidence>
<dbReference type="InterPro" id="IPR023187">
    <property type="entry name" value="Tscrpt_reg_MarR-type_CS"/>
</dbReference>
<keyword evidence="2" id="KW-0238">DNA-binding</keyword>
<dbReference type="AlphaFoldDB" id="D9PVV0"/>
<proteinExistence type="predicted"/>
<dbReference type="GeneID" id="9704461"/>
<dbReference type="PANTHER" id="PTHR42756">
    <property type="entry name" value="TRANSCRIPTIONAL REGULATOR, MARR"/>
    <property type="match status" value="1"/>
</dbReference>
<organism evidence="5 6">
    <name type="scientific">Methanothermobacter marburgensis (strain ATCC BAA-927 / DSM 2133 / JCM 14651 / NBRC 100331 / OCM 82 / Marburg)</name>
    <name type="common">Methanobacterium thermoautotrophicum</name>
    <dbReference type="NCBI Taxonomy" id="79929"/>
    <lineage>
        <taxon>Archaea</taxon>
        <taxon>Methanobacteriati</taxon>
        <taxon>Methanobacteriota</taxon>
        <taxon>Methanomada group</taxon>
        <taxon>Methanobacteria</taxon>
        <taxon>Methanobacteriales</taxon>
        <taxon>Methanobacteriaceae</taxon>
        <taxon>Methanothermobacter</taxon>
    </lineage>
</organism>
<dbReference type="PaxDb" id="79929-MTBMA_c07530"/>
<dbReference type="PROSITE" id="PS01117">
    <property type="entry name" value="HTH_MARR_1"/>
    <property type="match status" value="1"/>
</dbReference>
<dbReference type="InterPro" id="IPR036388">
    <property type="entry name" value="WH-like_DNA-bd_sf"/>
</dbReference>
<dbReference type="STRING" id="79929.MTBMA_c07530"/>